<evidence type="ECO:0000313" key="4">
    <source>
        <dbReference type="EMBL" id="CAB4164274.1"/>
    </source>
</evidence>
<evidence type="ECO:0000313" key="8">
    <source>
        <dbReference type="EMBL" id="CAB4200042.1"/>
    </source>
</evidence>
<dbReference type="EMBL" id="LR796644">
    <property type="protein sequence ID" value="CAB4156796.1"/>
    <property type="molecule type" value="Genomic_DNA"/>
</dbReference>
<dbReference type="EMBL" id="LR796878">
    <property type="protein sequence ID" value="CAB4172241.1"/>
    <property type="molecule type" value="Genomic_DNA"/>
</dbReference>
<evidence type="ECO:0000313" key="2">
    <source>
        <dbReference type="EMBL" id="CAB4156796.1"/>
    </source>
</evidence>
<evidence type="ECO:0000313" key="5">
    <source>
        <dbReference type="EMBL" id="CAB4172241.1"/>
    </source>
</evidence>
<evidence type="ECO:0000313" key="1">
    <source>
        <dbReference type="EMBL" id="CAB4145198.1"/>
    </source>
</evidence>
<organism evidence="6">
    <name type="scientific">uncultured Caudovirales phage</name>
    <dbReference type="NCBI Taxonomy" id="2100421"/>
    <lineage>
        <taxon>Viruses</taxon>
        <taxon>Duplodnaviria</taxon>
        <taxon>Heunggongvirae</taxon>
        <taxon>Uroviricota</taxon>
        <taxon>Caudoviricetes</taxon>
        <taxon>Peduoviridae</taxon>
        <taxon>Maltschvirus</taxon>
        <taxon>Maltschvirus maltsch</taxon>
    </lineage>
</organism>
<evidence type="ECO:0000313" key="3">
    <source>
        <dbReference type="EMBL" id="CAB4160083.1"/>
    </source>
</evidence>
<dbReference type="EMBL" id="LR796698">
    <property type="protein sequence ID" value="CAB4160083.1"/>
    <property type="molecule type" value="Genomic_DNA"/>
</dbReference>
<dbReference type="EMBL" id="LR797395">
    <property type="protein sequence ID" value="CAB4213115.1"/>
    <property type="molecule type" value="Genomic_DNA"/>
</dbReference>
<dbReference type="EMBL" id="LR796443">
    <property type="protein sequence ID" value="CAB4145198.1"/>
    <property type="molecule type" value="Genomic_DNA"/>
</dbReference>
<protein>
    <submittedName>
        <fullName evidence="6">Uncharacterized protein</fullName>
    </submittedName>
</protein>
<proteinExistence type="predicted"/>
<sequence>MAGAGVRVFTAGSQLLASQVNTYLMDQVVAYFADSAARDAAFGDVDEPSLSPGRVCYLFSDNKLYLYGNDNQWTEIGAQIENLEVTTAKIDNLAVTEGKIADGAVTSVKLAGGIALSKLASGTAAQLVVHNASGVPTATTISGDVTVNSSGVTAIASGAVVDADISPSAGIALTKVADITISNKQASPYLIALGDKNSIIEMELAGSNIVNVPTNASTPFPIGTVINIVQYGAGKTQVVASTPATTNIRATPGAYLRARYSTASLIKRATDEWYLIGDLSAS</sequence>
<dbReference type="EMBL" id="LR798341">
    <property type="protein sequence ID" value="CAB5225114.1"/>
    <property type="molecule type" value="Genomic_DNA"/>
</dbReference>
<dbReference type="EMBL" id="LR797452">
    <property type="protein sequence ID" value="CAB4217708.1"/>
    <property type="molecule type" value="Genomic_DNA"/>
</dbReference>
<dbReference type="EMBL" id="LR796762">
    <property type="protein sequence ID" value="CAB4164274.1"/>
    <property type="molecule type" value="Genomic_DNA"/>
</dbReference>
<evidence type="ECO:0000313" key="12">
    <source>
        <dbReference type="EMBL" id="CAB5228993.1"/>
    </source>
</evidence>
<dbReference type="EMBL" id="LR798395">
    <property type="protein sequence ID" value="CAB5228993.1"/>
    <property type="molecule type" value="Genomic_DNA"/>
</dbReference>
<reference evidence="6" key="1">
    <citation type="submission" date="2020-05" db="EMBL/GenBank/DDBJ databases">
        <authorList>
            <person name="Chiriac C."/>
            <person name="Salcher M."/>
            <person name="Ghai R."/>
            <person name="Kavagutti S V."/>
        </authorList>
    </citation>
    <scope>NUCLEOTIDE SEQUENCE</scope>
</reference>
<evidence type="ECO:0000313" key="6">
    <source>
        <dbReference type="EMBL" id="CAB4178405.1"/>
    </source>
</evidence>
<dbReference type="EMBL" id="LR796961">
    <property type="protein sequence ID" value="CAB4178405.1"/>
    <property type="molecule type" value="Genomic_DNA"/>
</dbReference>
<evidence type="ECO:0000313" key="10">
    <source>
        <dbReference type="EMBL" id="CAB4217708.1"/>
    </source>
</evidence>
<accession>A0A6J5QB03</accession>
<dbReference type="EMBL" id="LR797305">
    <property type="protein sequence ID" value="CAB4200042.1"/>
    <property type="molecule type" value="Genomic_DNA"/>
</dbReference>
<evidence type="ECO:0000313" key="11">
    <source>
        <dbReference type="EMBL" id="CAB5225114.1"/>
    </source>
</evidence>
<evidence type="ECO:0000313" key="9">
    <source>
        <dbReference type="EMBL" id="CAB4213115.1"/>
    </source>
</evidence>
<gene>
    <name evidence="6" type="ORF">UFOVP1002_156</name>
    <name evidence="7" type="ORF">UFOVP1217_39</name>
    <name evidence="8" type="ORF">UFOVP1343_23</name>
    <name evidence="9" type="ORF">UFOVP1438_72</name>
    <name evidence="12" type="ORF">UFOVP1541_113</name>
    <name evidence="10" type="ORF">UFOVP1592_68</name>
    <name evidence="1" type="ORF">UFOVP465_117</name>
    <name evidence="2" type="ORF">UFOVP666_163</name>
    <name evidence="3" type="ORF">UFOVP727_52</name>
    <name evidence="11" type="ORF">UFOVP741_55</name>
    <name evidence="4" type="ORF">UFOVP819_3</name>
    <name evidence="5" type="ORF">UFOVP926_84</name>
</gene>
<dbReference type="EMBL" id="LR797177">
    <property type="protein sequence ID" value="CAB4191501.1"/>
    <property type="molecule type" value="Genomic_DNA"/>
</dbReference>
<evidence type="ECO:0000313" key="7">
    <source>
        <dbReference type="EMBL" id="CAB4191501.1"/>
    </source>
</evidence>
<name>A0A6J5QB03_9CAUD</name>